<dbReference type="SUPFAM" id="SSF47413">
    <property type="entry name" value="lambda repressor-like DNA-binding domains"/>
    <property type="match status" value="1"/>
</dbReference>
<sequence length="118" mass="13362">MARTMDDFIATLPSEAQAAIAEETQRLVAEEMTLRELRRLRAISQRMVGEVLHVNQATVSKIERRTDMYLSTLRSYIEALGGELNIVVQFPDRAPVSIRQFGDLEAVSILELETLEVE</sequence>
<dbReference type="GO" id="GO:0003677">
    <property type="term" value="F:DNA binding"/>
    <property type="evidence" value="ECO:0007669"/>
    <property type="project" value="InterPro"/>
</dbReference>
<reference evidence="2 3" key="1">
    <citation type="submission" date="2018-12" db="EMBL/GenBank/DDBJ databases">
        <title>Genome Sequence of Candidatus Viridilinea halotolerans isolated from saline sulfide-rich spring.</title>
        <authorList>
            <person name="Grouzdev D.S."/>
            <person name="Burganskaya E.I."/>
            <person name="Krutkina M.S."/>
            <person name="Sukhacheva M.V."/>
            <person name="Gorlenko V.M."/>
        </authorList>
    </citation>
    <scope>NUCLEOTIDE SEQUENCE [LARGE SCALE GENOMIC DNA]</scope>
    <source>
        <strain evidence="2">Chok-6</strain>
    </source>
</reference>
<dbReference type="InterPro" id="IPR001387">
    <property type="entry name" value="Cro/C1-type_HTH"/>
</dbReference>
<proteinExistence type="predicted"/>
<name>A0A426TV38_9CHLR</name>
<dbReference type="AlphaFoldDB" id="A0A426TV38"/>
<dbReference type="EMBL" id="RSAS01000659">
    <property type="protein sequence ID" value="RRR69202.1"/>
    <property type="molecule type" value="Genomic_DNA"/>
</dbReference>
<gene>
    <name evidence="2" type="ORF">EI684_16330</name>
</gene>
<dbReference type="PROSITE" id="PS50943">
    <property type="entry name" value="HTH_CROC1"/>
    <property type="match status" value="1"/>
</dbReference>
<dbReference type="SMART" id="SM00530">
    <property type="entry name" value="HTH_XRE"/>
    <property type="match status" value="1"/>
</dbReference>
<dbReference type="Proteomes" id="UP000280307">
    <property type="component" value="Unassembled WGS sequence"/>
</dbReference>
<evidence type="ECO:0000259" key="1">
    <source>
        <dbReference type="PROSITE" id="PS50943"/>
    </source>
</evidence>
<evidence type="ECO:0000313" key="3">
    <source>
        <dbReference type="Proteomes" id="UP000280307"/>
    </source>
</evidence>
<dbReference type="InterPro" id="IPR010982">
    <property type="entry name" value="Lambda_DNA-bd_dom_sf"/>
</dbReference>
<dbReference type="CDD" id="cd00093">
    <property type="entry name" value="HTH_XRE"/>
    <property type="match status" value="1"/>
</dbReference>
<evidence type="ECO:0000313" key="2">
    <source>
        <dbReference type="EMBL" id="RRR69202.1"/>
    </source>
</evidence>
<accession>A0A426TV38</accession>
<feature type="domain" description="HTH cro/C1-type" evidence="1">
    <location>
        <begin position="34"/>
        <end position="87"/>
    </location>
</feature>
<organism evidence="2 3">
    <name type="scientific">Candidatus Viridilinea halotolerans</name>
    <dbReference type="NCBI Taxonomy" id="2491704"/>
    <lineage>
        <taxon>Bacteria</taxon>
        <taxon>Bacillati</taxon>
        <taxon>Chloroflexota</taxon>
        <taxon>Chloroflexia</taxon>
        <taxon>Chloroflexales</taxon>
        <taxon>Chloroflexineae</taxon>
        <taxon>Oscillochloridaceae</taxon>
        <taxon>Candidatus Viridilinea</taxon>
    </lineage>
</organism>
<comment type="caution">
    <text evidence="2">The sequence shown here is derived from an EMBL/GenBank/DDBJ whole genome shotgun (WGS) entry which is preliminary data.</text>
</comment>
<protein>
    <submittedName>
        <fullName evidence="2">Helix-turn-helix domain-containing protein</fullName>
    </submittedName>
</protein>
<dbReference type="Pfam" id="PF01381">
    <property type="entry name" value="HTH_3"/>
    <property type="match status" value="1"/>
</dbReference>
<dbReference type="Gene3D" id="1.10.260.40">
    <property type="entry name" value="lambda repressor-like DNA-binding domains"/>
    <property type="match status" value="1"/>
</dbReference>